<dbReference type="OrthoDB" id="538223at2759"/>
<dbReference type="SUPFAM" id="SSF52540">
    <property type="entry name" value="P-loop containing nucleoside triphosphate hydrolases"/>
    <property type="match status" value="1"/>
</dbReference>
<dbReference type="InterPro" id="IPR056884">
    <property type="entry name" value="NPHP3-like_N"/>
</dbReference>
<organism evidence="4">
    <name type="scientific">Rosellinia necatrix</name>
    <name type="common">White root-rot fungus</name>
    <dbReference type="NCBI Taxonomy" id="77044"/>
    <lineage>
        <taxon>Eukaryota</taxon>
        <taxon>Fungi</taxon>
        <taxon>Dikarya</taxon>
        <taxon>Ascomycota</taxon>
        <taxon>Pezizomycotina</taxon>
        <taxon>Sordariomycetes</taxon>
        <taxon>Xylariomycetidae</taxon>
        <taxon>Xylariales</taxon>
        <taxon>Xylariaceae</taxon>
        <taxon>Rosellinia</taxon>
    </lineage>
</organism>
<dbReference type="InterPro" id="IPR001680">
    <property type="entry name" value="WD40_rpt"/>
</dbReference>
<protein>
    <submittedName>
        <fullName evidence="4">Putative NACHT and WD domain protein</fullName>
    </submittedName>
</protein>
<feature type="repeat" description="WD" evidence="2">
    <location>
        <begin position="885"/>
        <end position="926"/>
    </location>
</feature>
<dbReference type="PROSITE" id="PS50837">
    <property type="entry name" value="NACHT"/>
    <property type="match status" value="1"/>
</dbReference>
<sequence length="1017" mass="113876">MAGTKPTEVPLALEKEGAKLWKDAYADLKDKDPRRLAYYEEIVSQRILLGAPGLPRSLLTSLTDIFGDMDSSPLIYKAFLAKITNLFVFGQGYDEYYAKPVDSTYQTMNTGAEKVKAAIIPWAATDSSAYVSAGNPLTNSVDTTGCSYILQRLPQYGILPELIFSASTHDSKYSRSLRKGITNLYQSILAFHVQFIFHASGHTPIVYQDEHISIPDTSSSFRAVIEAERTLMGDCTSDMKVQIHQILKDIPQPEHTPNNDGSVVAIDTLHGGSSEGPAVTWEKQDRMDGTVAEYQNFTGPRESSCPLDDQKNRSHATILSTASRNVSLGGAVPVTMAADEQMLGLFYSWVTSTKEYSSVFRQREKKNRVLCVTGTLGSGKSLLMLSIAHRISRGESKPKGLKYCSYFFCSRSFPNCNSFSSVLNGLINMLVKDQILLQKHLEAQRNLVRQGELIILDDFLVLSNILSSILRDKNFNPTVFLVDGVDKLSSEELDKLLRVIRITARISKRITWIISATLQHDCSAPLPWLGKLPRYSNLVWNASQRRLVTAFEDHYIPNKIDELVPGAYLTEDLRNSLINMIRDRACGNFLWAEIACLTARETGPRHMLDSLANIPDKGDIHELYKYLEARLLEPNTETRRLYRQILAYAAVAFKPLKIYELRGFLELSPETDLCSIVYGPLSTFLRVDSKSVSFFDSSARDFIIDRDCMGMGVSSTHAIIAHSCLRLLAEFFQAHETPQSPETVSYAASYWIKHFCEATDIQRSTKAAVEFLAEYSLEWLDLLSSTGKQLELFNLLRDLEKVSMERDLSESSELNSDLLIRVRETHRLYCFHQSMSSPAQPQVKNSLLFYPLGNDIKQKLFAKNLSDVKILPTIRNNRSSLINKLQGYSGDVSACCYSPDGKLVASGSSDDKIHIWDAYTGTIQNIIDTKMPEEWINIVSLAANGHLAATNGSVIKVWNILDSNAYEVFSTTTNYSEGVYDIQLSKNGMRLAATIFGHVKMWRTTRPAALFNGALGY</sequence>
<name>A0A1S7UMB6_ROSNE</name>
<evidence type="ECO:0000313" key="4">
    <source>
        <dbReference type="EMBL" id="GAP84236.2"/>
    </source>
</evidence>
<gene>
    <name evidence="4" type="ORF">SAMD00023353_0700280</name>
</gene>
<keyword evidence="1" id="KW-0677">Repeat</keyword>
<dbReference type="Proteomes" id="UP000054516">
    <property type="component" value="Unassembled WGS sequence"/>
</dbReference>
<accession>A0A1S7UMB6</accession>
<dbReference type="PANTHER" id="PTHR10039:SF14">
    <property type="entry name" value="NACHT DOMAIN-CONTAINING PROTEIN"/>
    <property type="match status" value="1"/>
</dbReference>
<dbReference type="AlphaFoldDB" id="A0A1S7UMB6"/>
<dbReference type="Pfam" id="PF24883">
    <property type="entry name" value="NPHP3_N"/>
    <property type="match status" value="1"/>
</dbReference>
<dbReference type="SUPFAM" id="SSF50978">
    <property type="entry name" value="WD40 repeat-like"/>
    <property type="match status" value="1"/>
</dbReference>
<feature type="domain" description="NACHT" evidence="3">
    <location>
        <begin position="368"/>
        <end position="517"/>
    </location>
</feature>
<dbReference type="PANTHER" id="PTHR10039">
    <property type="entry name" value="AMELOGENIN"/>
    <property type="match status" value="1"/>
</dbReference>
<dbReference type="InterPro" id="IPR015943">
    <property type="entry name" value="WD40/YVTN_repeat-like_dom_sf"/>
</dbReference>
<dbReference type="InterPro" id="IPR007111">
    <property type="entry name" value="NACHT_NTPase"/>
</dbReference>
<dbReference type="InterPro" id="IPR027417">
    <property type="entry name" value="P-loop_NTPase"/>
</dbReference>
<proteinExistence type="predicted"/>
<evidence type="ECO:0000256" key="2">
    <source>
        <dbReference type="PROSITE-ProRule" id="PRU00221"/>
    </source>
</evidence>
<dbReference type="SMART" id="SM00320">
    <property type="entry name" value="WD40"/>
    <property type="match status" value="3"/>
</dbReference>
<dbReference type="Gene3D" id="3.40.50.300">
    <property type="entry name" value="P-loop containing nucleotide triphosphate hydrolases"/>
    <property type="match status" value="1"/>
</dbReference>
<evidence type="ECO:0000256" key="1">
    <source>
        <dbReference type="ARBA" id="ARBA00022737"/>
    </source>
</evidence>
<keyword evidence="5" id="KW-1185">Reference proteome</keyword>
<dbReference type="PROSITE" id="PS50082">
    <property type="entry name" value="WD_REPEATS_2"/>
    <property type="match status" value="1"/>
</dbReference>
<dbReference type="PROSITE" id="PS50294">
    <property type="entry name" value="WD_REPEATS_REGION"/>
    <property type="match status" value="1"/>
</dbReference>
<dbReference type="Pfam" id="PF00400">
    <property type="entry name" value="WD40"/>
    <property type="match status" value="1"/>
</dbReference>
<evidence type="ECO:0000313" key="5">
    <source>
        <dbReference type="Proteomes" id="UP000054516"/>
    </source>
</evidence>
<dbReference type="EMBL" id="DF977452">
    <property type="protein sequence ID" value="GAP84236.2"/>
    <property type="molecule type" value="Genomic_DNA"/>
</dbReference>
<dbReference type="Gene3D" id="2.130.10.10">
    <property type="entry name" value="YVTN repeat-like/Quinoprotein amine dehydrogenase"/>
    <property type="match status" value="1"/>
</dbReference>
<dbReference type="STRING" id="77044.A0A1S7UMB6"/>
<evidence type="ECO:0000259" key="3">
    <source>
        <dbReference type="PROSITE" id="PS50837"/>
    </source>
</evidence>
<dbReference type="InterPro" id="IPR036322">
    <property type="entry name" value="WD40_repeat_dom_sf"/>
</dbReference>
<reference evidence="4" key="1">
    <citation type="submission" date="2016-03" db="EMBL/GenBank/DDBJ databases">
        <title>Draft genome sequence of Rosellinia necatrix.</title>
        <authorList>
            <person name="Kanematsu S."/>
        </authorList>
    </citation>
    <scope>NUCLEOTIDE SEQUENCE [LARGE SCALE GENOMIC DNA]</scope>
    <source>
        <strain evidence="4">W97</strain>
    </source>
</reference>
<keyword evidence="2" id="KW-0853">WD repeat</keyword>